<dbReference type="Proteomes" id="UP000002358">
    <property type="component" value="Chromosome 5"/>
</dbReference>
<protein>
    <recommendedName>
        <fullName evidence="9">Odorant receptor</fullName>
    </recommendedName>
</protein>
<evidence type="ECO:0000256" key="6">
    <source>
        <dbReference type="ARBA" id="ARBA00023136"/>
    </source>
</evidence>
<dbReference type="InterPro" id="IPR004117">
    <property type="entry name" value="7tm6_olfct_rcpt"/>
</dbReference>
<name>A0A7M6UDZ2_NASVI</name>
<feature type="transmembrane region" description="Helical" evidence="9">
    <location>
        <begin position="317"/>
        <end position="341"/>
    </location>
</feature>
<dbReference type="FunCoup" id="A0A7M6UDZ2">
    <property type="interactions" value="108"/>
</dbReference>
<evidence type="ECO:0000256" key="3">
    <source>
        <dbReference type="ARBA" id="ARBA00022692"/>
    </source>
</evidence>
<keyword evidence="2 9" id="KW-0716">Sensory transduction</keyword>
<evidence type="ECO:0000313" key="10">
    <source>
        <dbReference type="EnsemblMetazoa" id="NP_001177482"/>
    </source>
</evidence>
<dbReference type="GeneID" id="100463049"/>
<evidence type="ECO:0000256" key="7">
    <source>
        <dbReference type="ARBA" id="ARBA00023170"/>
    </source>
</evidence>
<feature type="transmembrane region" description="Helical" evidence="9">
    <location>
        <begin position="85"/>
        <end position="105"/>
    </location>
</feature>
<feature type="transmembrane region" description="Helical" evidence="9">
    <location>
        <begin position="287"/>
        <end position="311"/>
    </location>
</feature>
<dbReference type="EnsemblMetazoa" id="NM_001190553">
    <property type="protein sequence ID" value="NP_001177482"/>
    <property type="gene ID" value="GeneID_100463049"/>
</dbReference>
<keyword evidence="8 9" id="KW-0807">Transducer</keyword>
<dbReference type="GO" id="GO:0007165">
    <property type="term" value="P:signal transduction"/>
    <property type="evidence" value="ECO:0007669"/>
    <property type="project" value="UniProtKB-KW"/>
</dbReference>
<reference evidence="10" key="1">
    <citation type="submission" date="2021-01" db="UniProtKB">
        <authorList>
            <consortium name="EnsemblMetazoa"/>
        </authorList>
    </citation>
    <scope>IDENTIFICATION</scope>
</reference>
<sequence length="419" mass="47995">METKAVAMTDSRAQVSNYFPDSSGFHKSINITRTISRVCGIWPELEEKKSIAARYYFIVPTIVIFFTMTVPQVRRAVLHRKDLSAVLELMTTGIVMELIALLKLLGIRLNESGLRWLLRRMIDDWKTSNSKERNIMQEYSNLTRFIMTLCITLTIGNVVAQTTKQFAIYFMERYQSMANETVIKPTFLKSDFYFNEQPEGIYEAVVAAQILGGFYVAFAFTACDGFFVFSILHVSGQICNLQLQIEGLVQNHEQRRCSFIKVLAPIVVRHRDLRGYAAVIEENFNKIFLVQMIATSIFLCLQGFEFAMVITKSGSEMVPYLMFILCFVASNLVSIFTYCYVAERLREQSENLFRAIFEIRWYDLAPNDSKLLIIIMTQTKTPIEITVGKFVAFSLGYFCSVLKTSAGYLSMLLAVQDRL</sequence>
<dbReference type="KEGG" id="nvi:100463049"/>
<feature type="transmembrane region" description="Helical" evidence="9">
    <location>
        <begin position="55"/>
        <end position="73"/>
    </location>
</feature>
<dbReference type="CTD" id="5573331"/>
<comment type="similarity">
    <text evidence="9">Belongs to the insect chemoreceptor superfamily. Heteromeric odorant receptor channel (TC 1.A.69) family.</text>
</comment>
<comment type="subcellular location">
    <subcellularLocation>
        <location evidence="9">Cell membrane</location>
        <topology evidence="9">Multi-pass membrane protein</topology>
    </subcellularLocation>
    <subcellularLocation>
        <location evidence="1">Membrane</location>
        <topology evidence="1">Multi-pass membrane protein</topology>
    </subcellularLocation>
</comment>
<organism evidence="10 11">
    <name type="scientific">Nasonia vitripennis</name>
    <name type="common">Parasitic wasp</name>
    <dbReference type="NCBI Taxonomy" id="7425"/>
    <lineage>
        <taxon>Eukaryota</taxon>
        <taxon>Metazoa</taxon>
        <taxon>Ecdysozoa</taxon>
        <taxon>Arthropoda</taxon>
        <taxon>Hexapoda</taxon>
        <taxon>Insecta</taxon>
        <taxon>Pterygota</taxon>
        <taxon>Neoptera</taxon>
        <taxon>Endopterygota</taxon>
        <taxon>Hymenoptera</taxon>
        <taxon>Apocrita</taxon>
        <taxon>Proctotrupomorpha</taxon>
        <taxon>Chalcidoidea</taxon>
        <taxon>Pteromalidae</taxon>
        <taxon>Pteromalinae</taxon>
        <taxon>Nasonia</taxon>
    </lineage>
</organism>
<dbReference type="Pfam" id="PF02949">
    <property type="entry name" value="7tm_6"/>
    <property type="match status" value="1"/>
</dbReference>
<keyword evidence="4 9" id="KW-0552">Olfaction</keyword>
<keyword evidence="7 9" id="KW-0675">Receptor</keyword>
<evidence type="ECO:0000256" key="2">
    <source>
        <dbReference type="ARBA" id="ARBA00022606"/>
    </source>
</evidence>
<dbReference type="GO" id="GO:0005886">
    <property type="term" value="C:plasma membrane"/>
    <property type="evidence" value="ECO:0007669"/>
    <property type="project" value="UniProtKB-SubCell"/>
</dbReference>
<evidence type="ECO:0000256" key="1">
    <source>
        <dbReference type="ARBA" id="ARBA00004141"/>
    </source>
</evidence>
<dbReference type="OrthoDB" id="6617147at2759"/>
<dbReference type="PANTHER" id="PTHR21137">
    <property type="entry name" value="ODORANT RECEPTOR"/>
    <property type="match status" value="1"/>
</dbReference>
<evidence type="ECO:0000256" key="5">
    <source>
        <dbReference type="ARBA" id="ARBA00022989"/>
    </source>
</evidence>
<dbReference type="InParanoid" id="A0A7M6UDZ2"/>
<dbReference type="RefSeq" id="NP_001177482.1">
    <property type="nucleotide sequence ID" value="NM_001190553.1"/>
</dbReference>
<keyword evidence="3 9" id="KW-0812">Transmembrane</keyword>
<evidence type="ECO:0000313" key="11">
    <source>
        <dbReference type="Proteomes" id="UP000002358"/>
    </source>
</evidence>
<evidence type="ECO:0000256" key="8">
    <source>
        <dbReference type="ARBA" id="ARBA00023224"/>
    </source>
</evidence>
<evidence type="ECO:0000256" key="9">
    <source>
        <dbReference type="RuleBase" id="RU351113"/>
    </source>
</evidence>
<keyword evidence="11" id="KW-1185">Reference proteome</keyword>
<proteinExistence type="inferred from homology"/>
<comment type="caution">
    <text evidence="9">Lacks conserved residue(s) required for the propagation of feature annotation.</text>
</comment>
<dbReference type="GO" id="GO:0005549">
    <property type="term" value="F:odorant binding"/>
    <property type="evidence" value="ECO:0007669"/>
    <property type="project" value="InterPro"/>
</dbReference>
<evidence type="ECO:0000256" key="4">
    <source>
        <dbReference type="ARBA" id="ARBA00022725"/>
    </source>
</evidence>
<keyword evidence="5 9" id="KW-1133">Transmembrane helix</keyword>
<keyword evidence="6 9" id="KW-0472">Membrane</keyword>
<dbReference type="AlphaFoldDB" id="A0A7M6UDZ2"/>
<dbReference type="PANTHER" id="PTHR21137:SF26">
    <property type="entry name" value="ODORANT RECEPTOR 10A-RELATED"/>
    <property type="match status" value="1"/>
</dbReference>
<dbReference type="SMR" id="A0A7M6UDZ2"/>
<accession>A0A7M6UDZ2</accession>
<dbReference type="GO" id="GO:0004984">
    <property type="term" value="F:olfactory receptor activity"/>
    <property type="evidence" value="ECO:0007669"/>
    <property type="project" value="InterPro"/>
</dbReference>